<dbReference type="SMART" id="SM00220">
    <property type="entry name" value="S_TKc"/>
    <property type="match status" value="1"/>
</dbReference>
<dbReference type="PROSITE" id="PS50011">
    <property type="entry name" value="PROTEIN_KINASE_DOM"/>
    <property type="match status" value="1"/>
</dbReference>
<reference evidence="4" key="1">
    <citation type="submission" date="2006-10" db="EMBL/GenBank/DDBJ databases">
        <authorList>
            <person name="Amadeo P."/>
            <person name="Zhao Q."/>
            <person name="Wortman J."/>
            <person name="Fraser-Liggett C."/>
            <person name="Carlton J."/>
        </authorList>
    </citation>
    <scope>NUCLEOTIDE SEQUENCE</scope>
    <source>
        <strain evidence="4">G3</strain>
    </source>
</reference>
<dbReference type="Proteomes" id="UP000001542">
    <property type="component" value="Unassembled WGS sequence"/>
</dbReference>
<dbReference type="InterPro" id="IPR000719">
    <property type="entry name" value="Prot_kinase_dom"/>
</dbReference>
<dbReference type="InterPro" id="IPR011009">
    <property type="entry name" value="Kinase-like_dom_sf"/>
</dbReference>
<dbReference type="InParanoid" id="A2EF14"/>
<sequence>MNKATPNIQEILSNHGYRIVQCLENKYFPSVLLVYSSSFNENYVCKVVTKRIKYEKEIHALTVLDHPNIIRLYSHFEDSDTFFLILEYCQGGSLEDLIKHHARPKQDKIINYTKQIVAALKYIHSKNIVHHDLKPSNILFDKYGRIKIADFGLSCAYKQNSSNYYVGSYGYLSPEQRANHVFDPFVADIWSLGVTIYFMTCGFNPFLQQKNGLKIFIPMYVEKTLVNIITGTLEEDPSKRISLNDIQAYLLSNPKLTIPSTSWYGIPAMKSIEMSPKVSQIRPGKSTIIRV</sequence>
<dbReference type="FunFam" id="1.10.510.10:FF:000571">
    <property type="entry name" value="Maternal embryonic leucine zipper kinase"/>
    <property type="match status" value="1"/>
</dbReference>
<dbReference type="OMA" id="QENECQF"/>
<protein>
    <submittedName>
        <fullName evidence="4">CAMK family protein kinase</fullName>
    </submittedName>
</protein>
<dbReference type="Gene3D" id="1.10.510.10">
    <property type="entry name" value="Transferase(Phosphotransferase) domain 1"/>
    <property type="match status" value="1"/>
</dbReference>
<name>A2EF14_TRIV3</name>
<dbReference type="SMR" id="A2EF14"/>
<dbReference type="GO" id="GO:0005524">
    <property type="term" value="F:ATP binding"/>
    <property type="evidence" value="ECO:0007669"/>
    <property type="project" value="UniProtKB-KW"/>
</dbReference>
<accession>A2EF14</accession>
<dbReference type="EMBL" id="DS113372">
    <property type="protein sequence ID" value="EAY08730.1"/>
    <property type="molecule type" value="Genomic_DNA"/>
</dbReference>
<keyword evidence="1" id="KW-0547">Nucleotide-binding</keyword>
<dbReference type="eggNOG" id="KOG0586">
    <property type="taxonomic scope" value="Eukaryota"/>
</dbReference>
<dbReference type="Pfam" id="PF00069">
    <property type="entry name" value="Pkinase"/>
    <property type="match status" value="1"/>
</dbReference>
<reference evidence="4" key="2">
    <citation type="journal article" date="2007" name="Science">
        <title>Draft genome sequence of the sexually transmitted pathogen Trichomonas vaginalis.</title>
        <authorList>
            <person name="Carlton J.M."/>
            <person name="Hirt R.P."/>
            <person name="Silva J.C."/>
            <person name="Delcher A.L."/>
            <person name="Schatz M."/>
            <person name="Zhao Q."/>
            <person name="Wortman J.R."/>
            <person name="Bidwell S.L."/>
            <person name="Alsmark U.C.M."/>
            <person name="Besteiro S."/>
            <person name="Sicheritz-Ponten T."/>
            <person name="Noel C.J."/>
            <person name="Dacks J.B."/>
            <person name="Foster P.G."/>
            <person name="Simillion C."/>
            <person name="Van de Peer Y."/>
            <person name="Miranda-Saavedra D."/>
            <person name="Barton G.J."/>
            <person name="Westrop G.D."/>
            <person name="Mueller S."/>
            <person name="Dessi D."/>
            <person name="Fiori P.L."/>
            <person name="Ren Q."/>
            <person name="Paulsen I."/>
            <person name="Zhang H."/>
            <person name="Bastida-Corcuera F.D."/>
            <person name="Simoes-Barbosa A."/>
            <person name="Brown M.T."/>
            <person name="Hayes R.D."/>
            <person name="Mukherjee M."/>
            <person name="Okumura C.Y."/>
            <person name="Schneider R."/>
            <person name="Smith A.J."/>
            <person name="Vanacova S."/>
            <person name="Villalvazo M."/>
            <person name="Haas B.J."/>
            <person name="Pertea M."/>
            <person name="Feldblyum T.V."/>
            <person name="Utterback T.R."/>
            <person name="Shu C.L."/>
            <person name="Osoegawa K."/>
            <person name="de Jong P.J."/>
            <person name="Hrdy I."/>
            <person name="Horvathova L."/>
            <person name="Zubacova Z."/>
            <person name="Dolezal P."/>
            <person name="Malik S.B."/>
            <person name="Logsdon J.M. Jr."/>
            <person name="Henze K."/>
            <person name="Gupta A."/>
            <person name="Wang C.C."/>
            <person name="Dunne R.L."/>
            <person name="Upcroft J.A."/>
            <person name="Upcroft P."/>
            <person name="White O."/>
            <person name="Salzberg S.L."/>
            <person name="Tang P."/>
            <person name="Chiu C.-H."/>
            <person name="Lee Y.-S."/>
            <person name="Embley T.M."/>
            <person name="Coombs G.H."/>
            <person name="Mottram J.C."/>
            <person name="Tachezy J."/>
            <person name="Fraser-Liggett C.M."/>
            <person name="Johnson P.J."/>
        </authorList>
    </citation>
    <scope>NUCLEOTIDE SEQUENCE [LARGE SCALE GENOMIC DNA]</scope>
    <source>
        <strain evidence="4">G3</strain>
    </source>
</reference>
<dbReference type="RefSeq" id="XP_001320953.1">
    <property type="nucleotide sequence ID" value="XM_001320918.1"/>
</dbReference>
<dbReference type="KEGG" id="tva:4766631"/>
<organism evidence="4 5">
    <name type="scientific">Trichomonas vaginalis (strain ATCC PRA-98 / G3)</name>
    <dbReference type="NCBI Taxonomy" id="412133"/>
    <lineage>
        <taxon>Eukaryota</taxon>
        <taxon>Metamonada</taxon>
        <taxon>Parabasalia</taxon>
        <taxon>Trichomonadida</taxon>
        <taxon>Trichomonadidae</taxon>
        <taxon>Trichomonas</taxon>
    </lineage>
</organism>
<dbReference type="VEuPathDB" id="TrichDB:TVAGG3_0670240"/>
<dbReference type="InterPro" id="IPR008271">
    <property type="entry name" value="Ser/Thr_kinase_AS"/>
</dbReference>
<dbReference type="GO" id="GO:0004672">
    <property type="term" value="F:protein kinase activity"/>
    <property type="evidence" value="ECO:0007669"/>
    <property type="project" value="InterPro"/>
</dbReference>
<dbReference type="PROSITE" id="PS00108">
    <property type="entry name" value="PROTEIN_KINASE_ST"/>
    <property type="match status" value="1"/>
</dbReference>
<evidence type="ECO:0000256" key="1">
    <source>
        <dbReference type="ARBA" id="ARBA00022741"/>
    </source>
</evidence>
<dbReference type="STRING" id="5722.A2EF14"/>
<dbReference type="OrthoDB" id="3029099at2759"/>
<keyword evidence="2" id="KW-0067">ATP-binding</keyword>
<gene>
    <name evidence="4" type="ORF">TVAG_251560</name>
</gene>
<evidence type="ECO:0000313" key="5">
    <source>
        <dbReference type="Proteomes" id="UP000001542"/>
    </source>
</evidence>
<dbReference type="PANTHER" id="PTHR24362">
    <property type="entry name" value="SERINE/THREONINE-PROTEIN KINASE NEK"/>
    <property type="match status" value="1"/>
</dbReference>
<keyword evidence="5" id="KW-1185">Reference proteome</keyword>
<dbReference type="AlphaFoldDB" id="A2EF14"/>
<keyword evidence="4" id="KW-0808">Transferase</keyword>
<evidence type="ECO:0000313" key="4">
    <source>
        <dbReference type="EMBL" id="EAY08730.1"/>
    </source>
</evidence>
<feature type="domain" description="Protein kinase" evidence="3">
    <location>
        <begin position="17"/>
        <end position="256"/>
    </location>
</feature>
<evidence type="ECO:0000259" key="3">
    <source>
        <dbReference type="PROSITE" id="PS50011"/>
    </source>
</evidence>
<evidence type="ECO:0000256" key="2">
    <source>
        <dbReference type="ARBA" id="ARBA00022840"/>
    </source>
</evidence>
<dbReference type="VEuPathDB" id="TrichDB:TVAG_251560"/>
<dbReference type="PANTHER" id="PTHR24362:SF309">
    <property type="entry name" value="PROTEIN KINASE DOMAIN-CONTAINING PROTEIN"/>
    <property type="match status" value="1"/>
</dbReference>
<proteinExistence type="predicted"/>
<keyword evidence="4" id="KW-0418">Kinase</keyword>
<dbReference type="SUPFAM" id="SSF56112">
    <property type="entry name" value="Protein kinase-like (PK-like)"/>
    <property type="match status" value="1"/>
</dbReference>